<dbReference type="PANTHER" id="PTHR11496">
    <property type="entry name" value="ALCOHOL DEHYDROGENASE"/>
    <property type="match status" value="1"/>
</dbReference>
<dbReference type="InterPro" id="IPR035873">
    <property type="entry name" value="PhpC"/>
</dbReference>
<name>A0ABU1VU26_9GAMM</name>
<dbReference type="Pfam" id="PF00465">
    <property type="entry name" value="Fe-ADH"/>
    <property type="match status" value="1"/>
</dbReference>
<keyword evidence="5" id="KW-1185">Reference proteome</keyword>
<feature type="domain" description="Alcohol dehydrogenase iron-type/glycerol dehydrogenase GldA" evidence="2">
    <location>
        <begin position="14"/>
        <end position="183"/>
    </location>
</feature>
<dbReference type="RefSeq" id="WP_310273552.1">
    <property type="nucleotide sequence ID" value="NZ_JAVDWR010000001.1"/>
</dbReference>
<feature type="domain" description="Fe-containing alcohol dehydrogenase-like C-terminal" evidence="3">
    <location>
        <begin position="194"/>
        <end position="302"/>
    </location>
</feature>
<dbReference type="InterPro" id="IPR056798">
    <property type="entry name" value="ADH_Fe_C"/>
</dbReference>
<dbReference type="PANTHER" id="PTHR11496:SF103">
    <property type="entry name" value="DEHYDROGENASE, PUTATIVE-RELATED"/>
    <property type="match status" value="1"/>
</dbReference>
<evidence type="ECO:0000256" key="1">
    <source>
        <dbReference type="ARBA" id="ARBA00023002"/>
    </source>
</evidence>
<sequence>MPVNESDWPVHLQTRLVSGPDAFSALKSECSGLTVLIITSAGFTKRGVVAELKQYLAAATEVLLFDGITPNPELDLLDKLTTQFRPLKPQLLIALGGGSALDAAKVLAQTLVQPDQPDGLLNLHFRQKQPLNWLPSLPLITIPTTAGTGAEVTPFATVWDGIFHKKYSLAHQGMYPVLTILQPQLTLSLPWQETLYTALDTVSHSLETLWNKHNTPVSRNYAVQALELVMQHLESVLTQPDQLKGREQLQKASFLAGLAISINRTAIAHSISYPLTSHYAVPHGLACSFSLPAIIELVMSKQAVSKDIQPLLARLSDWLLQLPLYSELVQYLSWQKLYELVPEMVNPGRADNFVLPVHEQRITQVLQRSEQMAKEQKTTGTI</sequence>
<accession>A0ABU1VU26</accession>
<protein>
    <submittedName>
        <fullName evidence="4">Alcohol dehydrogenase</fullName>
        <ecNumber evidence="4">1.1.1.1</ecNumber>
    </submittedName>
</protein>
<evidence type="ECO:0000313" key="5">
    <source>
        <dbReference type="Proteomes" id="UP001257909"/>
    </source>
</evidence>
<dbReference type="EC" id="1.1.1.1" evidence="4"/>
<dbReference type="Proteomes" id="UP001257909">
    <property type="component" value="Unassembled WGS sequence"/>
</dbReference>
<dbReference type="CDD" id="cd08182">
    <property type="entry name" value="HEPD"/>
    <property type="match status" value="1"/>
</dbReference>
<dbReference type="GO" id="GO:0004022">
    <property type="term" value="F:alcohol dehydrogenase (NAD+) activity"/>
    <property type="evidence" value="ECO:0007669"/>
    <property type="project" value="UniProtKB-EC"/>
</dbReference>
<gene>
    <name evidence="4" type="ORF">J2W69_000125</name>
</gene>
<dbReference type="InterPro" id="IPR039697">
    <property type="entry name" value="Alcohol_dehydrogenase_Fe"/>
</dbReference>
<dbReference type="InterPro" id="IPR001670">
    <property type="entry name" value="ADH_Fe/GldA"/>
</dbReference>
<comment type="caution">
    <text evidence="4">The sequence shown here is derived from an EMBL/GenBank/DDBJ whole genome shotgun (WGS) entry which is preliminary data.</text>
</comment>
<evidence type="ECO:0000259" key="3">
    <source>
        <dbReference type="Pfam" id="PF25137"/>
    </source>
</evidence>
<proteinExistence type="predicted"/>
<keyword evidence="1 4" id="KW-0560">Oxidoreductase</keyword>
<dbReference type="Pfam" id="PF25137">
    <property type="entry name" value="ADH_Fe_C"/>
    <property type="match status" value="1"/>
</dbReference>
<evidence type="ECO:0000259" key="2">
    <source>
        <dbReference type="Pfam" id="PF00465"/>
    </source>
</evidence>
<reference evidence="4 5" key="1">
    <citation type="submission" date="2023-07" db="EMBL/GenBank/DDBJ databases">
        <title>Sorghum-associated microbial communities from plants grown in Nebraska, USA.</title>
        <authorList>
            <person name="Schachtman D."/>
        </authorList>
    </citation>
    <scope>NUCLEOTIDE SEQUENCE [LARGE SCALE GENOMIC DNA]</scope>
    <source>
        <strain evidence="4 5">4138</strain>
    </source>
</reference>
<organism evidence="4 5">
    <name type="scientific">Rheinheimera soli</name>
    <dbReference type="NCBI Taxonomy" id="443616"/>
    <lineage>
        <taxon>Bacteria</taxon>
        <taxon>Pseudomonadati</taxon>
        <taxon>Pseudomonadota</taxon>
        <taxon>Gammaproteobacteria</taxon>
        <taxon>Chromatiales</taxon>
        <taxon>Chromatiaceae</taxon>
        <taxon>Rheinheimera</taxon>
    </lineage>
</organism>
<dbReference type="EMBL" id="JAVDWR010000001">
    <property type="protein sequence ID" value="MDR7119210.1"/>
    <property type="molecule type" value="Genomic_DNA"/>
</dbReference>
<evidence type="ECO:0000313" key="4">
    <source>
        <dbReference type="EMBL" id="MDR7119210.1"/>
    </source>
</evidence>
<dbReference type="Gene3D" id="1.20.1090.10">
    <property type="entry name" value="Dehydroquinate synthase-like - alpha domain"/>
    <property type="match status" value="1"/>
</dbReference>
<dbReference type="SUPFAM" id="SSF56796">
    <property type="entry name" value="Dehydroquinate synthase-like"/>
    <property type="match status" value="1"/>
</dbReference>
<dbReference type="Gene3D" id="3.40.50.1970">
    <property type="match status" value="1"/>
</dbReference>